<dbReference type="PANTHER" id="PTHR16943">
    <property type="entry name" value="2-METHYLCITRATE DEHYDRATASE-RELATED"/>
    <property type="match status" value="1"/>
</dbReference>
<protein>
    <submittedName>
        <fullName evidence="5">2-methylcitrate dehydratase PrpD</fullName>
    </submittedName>
    <submittedName>
        <fullName evidence="4">MmgE/PrpD family protein</fullName>
    </submittedName>
</protein>
<evidence type="ECO:0000256" key="1">
    <source>
        <dbReference type="ARBA" id="ARBA00006174"/>
    </source>
</evidence>
<evidence type="ECO:0000259" key="2">
    <source>
        <dbReference type="Pfam" id="PF03972"/>
    </source>
</evidence>
<keyword evidence="6" id="KW-1185">Reference proteome</keyword>
<organism evidence="5 6">
    <name type="scientific">Pseudomonas lini</name>
    <dbReference type="NCBI Taxonomy" id="163011"/>
    <lineage>
        <taxon>Bacteria</taxon>
        <taxon>Pseudomonadati</taxon>
        <taxon>Pseudomonadota</taxon>
        <taxon>Gammaproteobacteria</taxon>
        <taxon>Pseudomonadales</taxon>
        <taxon>Pseudomonadaceae</taxon>
        <taxon>Pseudomonas</taxon>
    </lineage>
</organism>
<dbReference type="Proteomes" id="UP000182814">
    <property type="component" value="Chromosome I"/>
</dbReference>
<dbReference type="InterPro" id="IPR036148">
    <property type="entry name" value="MmgE/PrpD_sf"/>
</dbReference>
<dbReference type="RefSeq" id="WP_048392965.1">
    <property type="nucleotide sequence ID" value="NZ_JYLB01000001.1"/>
</dbReference>
<dbReference type="AlphaFoldDB" id="A0A1H1Z5G0"/>
<reference evidence="6" key="2">
    <citation type="submission" date="2016-10" db="EMBL/GenBank/DDBJ databases">
        <authorList>
            <person name="Varghese N."/>
            <person name="Submissions S."/>
        </authorList>
    </citation>
    <scope>NUCLEOTIDE SEQUENCE [LARGE SCALE GENOMIC DNA]</scope>
    <source>
        <strain evidence="6">BS3782</strain>
    </source>
</reference>
<dbReference type="InterPro" id="IPR042188">
    <property type="entry name" value="MmgE/PrpD_sf_2"/>
</dbReference>
<evidence type="ECO:0000313" key="5">
    <source>
        <dbReference type="EMBL" id="SDT28991.1"/>
    </source>
</evidence>
<sequence>MSEQIFNAKHVAISADIVHHFSALAAGLRYEDLPEAAREAAKKSILDTFGVMLAASGMEPAVLGVIEVVKESAGTPQASILGFGGRVPATMAALANGALAHCLDYDDQTPWGQHAASSIIPAVFALAERKGGVTGKDMIAAVAAGQDIFARLRCNVGWKKDWNLSTVMGVFAATAAAGRVMGFNAKQTANALGIASMQCSGIMEMVCGTGSDLRGLYAGFSAKGAVLAALMAEKGVPGIDCLFEGGYGFFNTYFDGRYDRDKILEDIGVDYKGSVTLYKRWPSVGTAHSHMKAIIDIVSDNDLAPDDIAEIRLFVGDYHALMCEPLDVRKAPATLADAKFSLPFLVAVAAVRRGMSVLDFTESGLRDTKVLATANKISLVADASLDWKLELPLGRVEVVAADGRRWERSGTHIPGNADNPMTWADLCSKFAECAAVAVSPLSSHRIAEVQRLVQLLEDVEDVAELMRTLQ</sequence>
<dbReference type="EMBL" id="LT629746">
    <property type="protein sequence ID" value="SDT28991.1"/>
    <property type="molecule type" value="Genomic_DNA"/>
</dbReference>
<dbReference type="Proteomes" id="UP000434925">
    <property type="component" value="Unassembled WGS sequence"/>
</dbReference>
<dbReference type="GO" id="GO:0016829">
    <property type="term" value="F:lyase activity"/>
    <property type="evidence" value="ECO:0007669"/>
    <property type="project" value="InterPro"/>
</dbReference>
<dbReference type="InterPro" id="IPR045337">
    <property type="entry name" value="MmgE_PrpD_C"/>
</dbReference>
<dbReference type="InterPro" id="IPR045336">
    <property type="entry name" value="MmgE_PrpD_N"/>
</dbReference>
<dbReference type="PANTHER" id="PTHR16943:SF8">
    <property type="entry name" value="2-METHYLCITRATE DEHYDRATASE"/>
    <property type="match status" value="1"/>
</dbReference>
<dbReference type="SUPFAM" id="SSF103378">
    <property type="entry name" value="2-methylcitrate dehydratase PrpD"/>
    <property type="match status" value="1"/>
</dbReference>
<dbReference type="EMBL" id="VZPO01000018">
    <property type="protein sequence ID" value="KAB0496000.1"/>
    <property type="molecule type" value="Genomic_DNA"/>
</dbReference>
<name>A0A1H1Z5G0_9PSED</name>
<gene>
    <name evidence="4" type="ORF">F7R14_30360</name>
    <name evidence="5" type="ORF">SAMN04490191_3798</name>
</gene>
<dbReference type="InterPro" id="IPR042183">
    <property type="entry name" value="MmgE/PrpD_sf_1"/>
</dbReference>
<dbReference type="Gene3D" id="3.30.1330.120">
    <property type="entry name" value="2-methylcitrate dehydratase PrpD"/>
    <property type="match status" value="1"/>
</dbReference>
<comment type="similarity">
    <text evidence="1">Belongs to the PrpD family.</text>
</comment>
<reference evidence="4 7" key="3">
    <citation type="submission" date="2019-09" db="EMBL/GenBank/DDBJ databases">
        <title>Draft genome sequences of 48 bacterial type strains from the CCUG.</title>
        <authorList>
            <person name="Tunovic T."/>
            <person name="Pineiro-Iglesias B."/>
            <person name="Unosson C."/>
            <person name="Inganas E."/>
            <person name="Ohlen M."/>
            <person name="Cardew S."/>
            <person name="Jensie-Markopoulos S."/>
            <person name="Salva-Serra F."/>
            <person name="Jaen-Luchoro D."/>
            <person name="Karlsson R."/>
            <person name="Svensson-Stadler L."/>
            <person name="Chun J."/>
            <person name="Moore E."/>
        </authorList>
    </citation>
    <scope>NUCLEOTIDE SEQUENCE [LARGE SCALE GENOMIC DNA]</scope>
    <source>
        <strain evidence="4 7">CCUG 51522</strain>
    </source>
</reference>
<evidence type="ECO:0000313" key="7">
    <source>
        <dbReference type="Proteomes" id="UP000434925"/>
    </source>
</evidence>
<evidence type="ECO:0000313" key="4">
    <source>
        <dbReference type="EMBL" id="KAB0496000.1"/>
    </source>
</evidence>
<dbReference type="Pfam" id="PF19305">
    <property type="entry name" value="MmgE_PrpD_C"/>
    <property type="match status" value="1"/>
</dbReference>
<evidence type="ECO:0000313" key="6">
    <source>
        <dbReference type="Proteomes" id="UP000182814"/>
    </source>
</evidence>
<dbReference type="Pfam" id="PF03972">
    <property type="entry name" value="MmgE_PrpD_N"/>
    <property type="match status" value="1"/>
</dbReference>
<reference evidence="5" key="1">
    <citation type="submission" date="2016-10" db="EMBL/GenBank/DDBJ databases">
        <authorList>
            <person name="de Groot N.N."/>
        </authorList>
    </citation>
    <scope>NUCLEOTIDE SEQUENCE [LARGE SCALE GENOMIC DNA]</scope>
    <source>
        <strain evidence="5">BS3782</strain>
    </source>
</reference>
<dbReference type="Gene3D" id="1.10.4100.10">
    <property type="entry name" value="2-methylcitrate dehydratase PrpD"/>
    <property type="match status" value="1"/>
</dbReference>
<proteinExistence type="inferred from homology"/>
<dbReference type="InterPro" id="IPR005656">
    <property type="entry name" value="MmgE_PrpD"/>
</dbReference>
<accession>A0A1H1Z5G0</accession>
<feature type="domain" description="MmgE/PrpD N-terminal" evidence="2">
    <location>
        <begin position="20"/>
        <end position="257"/>
    </location>
</feature>
<feature type="domain" description="MmgE/PrpD C-terminal" evidence="3">
    <location>
        <begin position="281"/>
        <end position="452"/>
    </location>
</feature>
<evidence type="ECO:0000259" key="3">
    <source>
        <dbReference type="Pfam" id="PF19305"/>
    </source>
</evidence>